<protein>
    <submittedName>
        <fullName evidence="1">Uncharacterized protein</fullName>
    </submittedName>
</protein>
<dbReference type="STRING" id="1209989.TepRe1_0827"/>
<gene>
    <name evidence="1" type="ordered locus">TEPIRE1_0897</name>
</gene>
<dbReference type="InterPro" id="IPR045527">
    <property type="entry name" value="DUF6470"/>
</dbReference>
<proteinExistence type="predicted"/>
<dbReference type="PATRIC" id="fig|1209989.3.peg.996"/>
<reference evidence="2" key="1">
    <citation type="journal article" date="2013" name="Genome Announc.">
        <title>First genome sequence of a syntrophic acetate-oxidizing bacterium, Tepidanaerobacter acetatoxydans strain Re1.</title>
        <authorList>
            <person name="Manzoor S."/>
            <person name="Bongcam-Rudloff E."/>
            <person name="Schnurer A."/>
            <person name="Muller B."/>
        </authorList>
    </citation>
    <scope>NUCLEOTIDE SEQUENCE [LARGE SCALE GENOMIC DNA]</scope>
    <source>
        <strain evidence="2">Re1</strain>
    </source>
</reference>
<dbReference type="OrthoDB" id="2112831at2"/>
<dbReference type="RefSeq" id="WP_013777931.1">
    <property type="nucleotide sequence ID" value="NC_015519.1"/>
</dbReference>
<dbReference type="Proteomes" id="UP000010802">
    <property type="component" value="Chromosome"/>
</dbReference>
<dbReference type="HOGENOM" id="CLU_117584_1_0_9"/>
<keyword evidence="2" id="KW-1185">Reference proteome</keyword>
<organism evidence="1 2">
    <name type="scientific">Tepidanaerobacter acetatoxydans (strain DSM 21804 / JCM 16047 / Re1)</name>
    <dbReference type="NCBI Taxonomy" id="1209989"/>
    <lineage>
        <taxon>Bacteria</taxon>
        <taxon>Bacillati</taxon>
        <taxon>Bacillota</taxon>
        <taxon>Clostridia</taxon>
        <taxon>Thermosediminibacterales</taxon>
        <taxon>Tepidanaerobacteraceae</taxon>
        <taxon>Tepidanaerobacter</taxon>
    </lineage>
</organism>
<dbReference type="KEGG" id="tae:TepiRe1_0897"/>
<name>F4LX30_TEPAE</name>
<accession>F4LX30</accession>
<accession>L0RXD3</accession>
<dbReference type="AlphaFoldDB" id="F4LX30"/>
<evidence type="ECO:0000313" key="2">
    <source>
        <dbReference type="Proteomes" id="UP000010802"/>
    </source>
</evidence>
<dbReference type="KEGG" id="tep:TepRe1_0827"/>
<evidence type="ECO:0000313" key="1">
    <source>
        <dbReference type="EMBL" id="CCP25615.1"/>
    </source>
</evidence>
<dbReference type="eggNOG" id="ENOG5033M6Q">
    <property type="taxonomic scope" value="Bacteria"/>
</dbReference>
<dbReference type="EMBL" id="HF563609">
    <property type="protein sequence ID" value="CCP25615.1"/>
    <property type="molecule type" value="Genomic_DNA"/>
</dbReference>
<dbReference type="Pfam" id="PF20074">
    <property type="entry name" value="DUF6470"/>
    <property type="match status" value="1"/>
</dbReference>
<sequence length="194" mass="21510">MLIYDLDIQFKFGKIGIDTYNASIDPKMDIQQQGVEIETQSSEFSVENTFPIIEDIDCSRCRTDMGYPQPLVASTIWRDEAKQYVMEYLGSKSAGGDALGAIEKGISIGDIVESESFQEPPEVNVDAVPKTPPRITFRYGEIRSQLLPGNVKVNVSGKPVVIDCEKARINIFMEENPYIAIKAVPKGQNIDSIA</sequence>